<dbReference type="PaxDb" id="547559-Nmag_1892"/>
<dbReference type="HOGENOM" id="CLU_3003236_0_0_2"/>
<dbReference type="STRING" id="547559.Nmag_1892"/>
<dbReference type="KEGG" id="nmg:Nmag_1892"/>
<sequence>MEVAEGETNKLNLSTQSITAAATGELNRPVEMKATPVVELVNHGVVTVKAAKILDE</sequence>
<proteinExistence type="predicted"/>
<dbReference type="OrthoDB" id="373116at2157"/>
<name>D3SV56_NATMM</name>
<reference evidence="2" key="1">
    <citation type="submission" date="2010-02" db="EMBL/GenBank/DDBJ databases">
        <title>Complete sequence of chromosome of Natrialba magadii ATCC 43099.</title>
        <authorList>
            <consortium name="US DOE Joint Genome Institute"/>
            <person name="Lucas S."/>
            <person name="Copeland A."/>
            <person name="Lapidus A."/>
            <person name="Cheng J.-F."/>
            <person name="Bruce D."/>
            <person name="Goodwin L."/>
            <person name="Pitluck S."/>
            <person name="Davenport K."/>
            <person name="Saunders E."/>
            <person name="Detter J.C."/>
            <person name="Han C."/>
            <person name="Tapia R."/>
            <person name="Land M."/>
            <person name="Hauser L."/>
            <person name="Kyrpides N."/>
            <person name="Mikhailova N."/>
            <person name="De Castro R.E."/>
            <person name="Maupin-Furlow J.A."/>
            <person name="Woyke T."/>
        </authorList>
    </citation>
    <scope>NUCLEOTIDE SEQUENCE [LARGE SCALE GENOMIC DNA]</scope>
    <source>
        <strain evidence="2">ATCC 43099 / DSM 3394 / CCM 3739 / CIP 104546 / IAM 13178 / JCM 8861 / NBRC 102185 / NCIMB 2190 / MS3</strain>
    </source>
</reference>
<dbReference type="GeneID" id="58983546"/>
<gene>
    <name evidence="1" type="ordered locus">Nmag_1892</name>
</gene>
<dbReference type="AlphaFoldDB" id="D3SV56"/>
<evidence type="ECO:0000313" key="2">
    <source>
        <dbReference type="Proteomes" id="UP000001879"/>
    </source>
</evidence>
<dbReference type="Proteomes" id="UP000001879">
    <property type="component" value="Chromosome"/>
</dbReference>
<organism evidence="1 2">
    <name type="scientific">Natrialba magadii (strain ATCC 43099 / DSM 3394 / CCM 3739 / CIP 104546 / IAM 13178 / JCM 8861 / NBRC 102185 / NCIMB 2190 / MS3)</name>
    <name type="common">Natronobacterium magadii</name>
    <dbReference type="NCBI Taxonomy" id="547559"/>
    <lineage>
        <taxon>Archaea</taxon>
        <taxon>Methanobacteriati</taxon>
        <taxon>Methanobacteriota</taxon>
        <taxon>Stenosarchaea group</taxon>
        <taxon>Halobacteria</taxon>
        <taxon>Halobacteriales</taxon>
        <taxon>Natrialbaceae</taxon>
        <taxon>Natrialba</taxon>
    </lineage>
</organism>
<accession>D3SV56</accession>
<dbReference type="RefSeq" id="WP_012996594.1">
    <property type="nucleotide sequence ID" value="NC_013922.1"/>
</dbReference>
<evidence type="ECO:0000313" key="1">
    <source>
        <dbReference type="EMBL" id="ADD05464.1"/>
    </source>
</evidence>
<keyword evidence="2" id="KW-1185">Reference proteome</keyword>
<reference evidence="1 2" key="2">
    <citation type="journal article" date="2012" name="BMC Genomics">
        <title>A comparative genomics perspective on the genetic content of the alkaliphilic haloarchaeon Natrialba magadii ATCC 43099T.</title>
        <authorList>
            <person name="Siddaramappa S."/>
            <person name="Challacombe J.F."/>
            <person name="Decastro R.E."/>
            <person name="Pfeiffer F."/>
            <person name="Sastre D.E."/>
            <person name="Gimenez M.I."/>
            <person name="Paggi R.A."/>
            <person name="Detter J.C."/>
            <person name="Davenport K.W."/>
            <person name="Goodwin L.A."/>
            <person name="Kyrpides N."/>
            <person name="Tapia R."/>
            <person name="Pitluck S."/>
            <person name="Lucas S."/>
            <person name="Woyke T."/>
            <person name="Maupin-Furlow J.A."/>
        </authorList>
    </citation>
    <scope>NUCLEOTIDE SEQUENCE [LARGE SCALE GENOMIC DNA]</scope>
    <source>
        <strain evidence="2">ATCC 43099 / DSM 3394 / CCM 3739 / CIP 104546 / IAM 13178 / JCM 8861 / NBRC 102185 / NCIMB 2190 / MS3</strain>
    </source>
</reference>
<dbReference type="EMBL" id="CP001932">
    <property type="protein sequence ID" value="ADD05464.1"/>
    <property type="molecule type" value="Genomic_DNA"/>
</dbReference>
<protein>
    <submittedName>
        <fullName evidence="1">Uncharacterized protein</fullName>
    </submittedName>
</protein>